<dbReference type="Proteomes" id="UP000037977">
    <property type="component" value="Unassembled WGS sequence"/>
</dbReference>
<proteinExistence type="predicted"/>
<name>A0A0N0CVQ8_9BACI</name>
<dbReference type="EMBL" id="LGCI01000007">
    <property type="protein sequence ID" value="KOY82021.1"/>
    <property type="molecule type" value="Genomic_DNA"/>
</dbReference>
<dbReference type="PATRIC" id="fig|33935.3.peg.1604"/>
<evidence type="ECO:0000313" key="2">
    <source>
        <dbReference type="Proteomes" id="UP000037977"/>
    </source>
</evidence>
<dbReference type="STRING" id="33935.ADM90_12045"/>
<dbReference type="OrthoDB" id="4274468at2"/>
<organism evidence="1 2">
    <name type="scientific">Lysinibacillus macroides</name>
    <dbReference type="NCBI Taxonomy" id="33935"/>
    <lineage>
        <taxon>Bacteria</taxon>
        <taxon>Bacillati</taxon>
        <taxon>Bacillota</taxon>
        <taxon>Bacilli</taxon>
        <taxon>Bacillales</taxon>
        <taxon>Bacillaceae</taxon>
        <taxon>Lysinibacillus</taxon>
    </lineage>
</organism>
<sequence length="136" mass="15793">MDMPEQFNNIKINNWYIYVTTLDDKILILDSPQTTTELITGRKNNLWGDVQPEHPLLLCDYENLIVKSAGEMLVTNDKVSDDMHILINNKSGHFKPNVSSIKITKTLIKKYLNILDDKIHTIPFDFEDSFKKKKQV</sequence>
<gene>
    <name evidence="1" type="ORF">ADM90_12045</name>
</gene>
<evidence type="ECO:0000313" key="1">
    <source>
        <dbReference type="EMBL" id="KOY82021.1"/>
    </source>
</evidence>
<comment type="caution">
    <text evidence="1">The sequence shown here is derived from an EMBL/GenBank/DDBJ whole genome shotgun (WGS) entry which is preliminary data.</text>
</comment>
<dbReference type="AlphaFoldDB" id="A0A0N0CVQ8"/>
<protein>
    <submittedName>
        <fullName evidence="1">Uncharacterized protein</fullName>
    </submittedName>
</protein>
<keyword evidence="2" id="KW-1185">Reference proteome</keyword>
<accession>A0A0N0CVQ8</accession>
<reference evidence="1 2" key="1">
    <citation type="submission" date="2015-07" db="EMBL/GenBank/DDBJ databases">
        <title>Genome sequencing project for genomic taxonomy and phylogenomics of Bacillus-like bacteria.</title>
        <authorList>
            <person name="Liu B."/>
            <person name="Wang J."/>
            <person name="Zhu Y."/>
            <person name="Liu G."/>
            <person name="Chen Q."/>
            <person name="Chen Z."/>
            <person name="Che J."/>
            <person name="Ge C."/>
            <person name="Shi H."/>
            <person name="Pan Z."/>
            <person name="Liu X."/>
        </authorList>
    </citation>
    <scope>NUCLEOTIDE SEQUENCE [LARGE SCALE GENOMIC DNA]</scope>
    <source>
        <strain evidence="1 2">DSM 54</strain>
    </source>
</reference>
<dbReference type="RefSeq" id="WP_053995249.1">
    <property type="nucleotide sequence ID" value="NZ_LGCI01000007.1"/>
</dbReference>